<dbReference type="Proteomes" id="UP000199502">
    <property type="component" value="Unassembled WGS sequence"/>
</dbReference>
<gene>
    <name evidence="2" type="ORF">SAMN05660710_00550</name>
</gene>
<feature type="signal peptide" evidence="1">
    <location>
        <begin position="1"/>
        <end position="23"/>
    </location>
</feature>
<keyword evidence="1" id="KW-0732">Signal</keyword>
<sequence>MICLSRLAPFAALLAALPLAALAQTEGESAVPAYLDDRSTPEQVVTSMYNAINRQEYLRAHSYYDPGTAPEWPAFREGYQDTASVRLRTGEIITEGAAGTTHSAVPVAIEASRADGTTEVFAGCYRLTQVQPAAQETPPFRGIQIDSGTLEPAEAAFDDAMGSCDL</sequence>
<organism evidence="2 3">
    <name type="scientific">Paracoccus tibetensis</name>
    <dbReference type="NCBI Taxonomy" id="336292"/>
    <lineage>
        <taxon>Bacteria</taxon>
        <taxon>Pseudomonadati</taxon>
        <taxon>Pseudomonadota</taxon>
        <taxon>Alphaproteobacteria</taxon>
        <taxon>Rhodobacterales</taxon>
        <taxon>Paracoccaceae</taxon>
        <taxon>Paracoccus</taxon>
    </lineage>
</organism>
<feature type="chain" id="PRO_5011568326" evidence="1">
    <location>
        <begin position="24"/>
        <end position="166"/>
    </location>
</feature>
<evidence type="ECO:0000256" key="1">
    <source>
        <dbReference type="SAM" id="SignalP"/>
    </source>
</evidence>
<dbReference type="AlphaFoldDB" id="A0A1G5CFY4"/>
<keyword evidence="3" id="KW-1185">Reference proteome</keyword>
<evidence type="ECO:0000313" key="3">
    <source>
        <dbReference type="Proteomes" id="UP000199502"/>
    </source>
</evidence>
<accession>A0A1G5CFY4</accession>
<dbReference type="OrthoDB" id="7863791at2"/>
<dbReference type="EMBL" id="FMVT01000001">
    <property type="protein sequence ID" value="SCY01389.1"/>
    <property type="molecule type" value="Genomic_DNA"/>
</dbReference>
<dbReference type="RefSeq" id="WP_090739984.1">
    <property type="nucleotide sequence ID" value="NZ_FMVT01000001.1"/>
</dbReference>
<evidence type="ECO:0000313" key="2">
    <source>
        <dbReference type="EMBL" id="SCY01389.1"/>
    </source>
</evidence>
<protein>
    <submittedName>
        <fullName evidence="2">Uncharacterized protein</fullName>
    </submittedName>
</protein>
<reference evidence="2 3" key="1">
    <citation type="submission" date="2016-10" db="EMBL/GenBank/DDBJ databases">
        <authorList>
            <person name="de Groot N.N."/>
        </authorList>
    </citation>
    <scope>NUCLEOTIDE SEQUENCE [LARGE SCALE GENOMIC DNA]</scope>
    <source>
        <strain evidence="2 3">CGMCC 1.8925</strain>
    </source>
</reference>
<proteinExistence type="predicted"/>
<dbReference type="STRING" id="336292.SAMN05660710_00550"/>
<name>A0A1G5CFY4_9RHOB</name>